<dbReference type="SUPFAM" id="SSF53335">
    <property type="entry name" value="S-adenosyl-L-methionine-dependent methyltransferases"/>
    <property type="match status" value="1"/>
</dbReference>
<evidence type="ECO:0000256" key="2">
    <source>
        <dbReference type="ARBA" id="ARBA00022679"/>
    </source>
</evidence>
<dbReference type="GO" id="GO:0008168">
    <property type="term" value="F:methyltransferase activity"/>
    <property type="evidence" value="ECO:0007669"/>
    <property type="project" value="UniProtKB-KW"/>
</dbReference>
<evidence type="ECO:0000256" key="3">
    <source>
        <dbReference type="ARBA" id="ARBA00022691"/>
    </source>
</evidence>
<feature type="compositionally biased region" description="Basic and acidic residues" evidence="4">
    <location>
        <begin position="173"/>
        <end position="188"/>
    </location>
</feature>
<dbReference type="Proteomes" id="UP000002247">
    <property type="component" value="Chromosome"/>
</dbReference>
<dbReference type="SUPFAM" id="SSF55961">
    <property type="entry name" value="Bet v1-like"/>
    <property type="match status" value="1"/>
</dbReference>
<accession>D6ZC91</accession>
<dbReference type="EMBL" id="CP001958">
    <property type="protein sequence ID" value="ADG99060.1"/>
    <property type="molecule type" value="Genomic_DNA"/>
</dbReference>
<dbReference type="Gene3D" id="3.40.50.150">
    <property type="entry name" value="Vaccinia Virus protein VP39"/>
    <property type="match status" value="1"/>
</dbReference>
<keyword evidence="3" id="KW-0949">S-adenosyl-L-methionine</keyword>
<proteinExistence type="predicted"/>
<dbReference type="AlphaFoldDB" id="D6ZC91"/>
<dbReference type="Pfam" id="PF13649">
    <property type="entry name" value="Methyltransf_25"/>
    <property type="match status" value="1"/>
</dbReference>
<dbReference type="CDD" id="cd02440">
    <property type="entry name" value="AdoMet_MTases"/>
    <property type="match status" value="1"/>
</dbReference>
<feature type="compositionally biased region" description="Polar residues" evidence="4">
    <location>
        <begin position="203"/>
        <end position="212"/>
    </location>
</feature>
<dbReference type="STRING" id="640132.Srot_2625"/>
<evidence type="ECO:0000313" key="7">
    <source>
        <dbReference type="Proteomes" id="UP000002247"/>
    </source>
</evidence>
<dbReference type="PANTHER" id="PTHR43464">
    <property type="entry name" value="METHYLTRANSFERASE"/>
    <property type="match status" value="1"/>
</dbReference>
<dbReference type="PANTHER" id="PTHR43464:SF19">
    <property type="entry name" value="UBIQUINONE BIOSYNTHESIS O-METHYLTRANSFERASE, MITOCHONDRIAL"/>
    <property type="match status" value="1"/>
</dbReference>
<dbReference type="RefSeq" id="WP_013139509.1">
    <property type="nucleotide sequence ID" value="NC_014168.1"/>
</dbReference>
<dbReference type="eggNOG" id="COG0500">
    <property type="taxonomic scope" value="Bacteria"/>
</dbReference>
<organism evidence="6 7">
    <name type="scientific">Segniliparus rotundus (strain ATCC BAA-972 / CDC 1076 / CIP 108378 / DSM 44985 / JCM 13578)</name>
    <dbReference type="NCBI Taxonomy" id="640132"/>
    <lineage>
        <taxon>Bacteria</taxon>
        <taxon>Bacillati</taxon>
        <taxon>Actinomycetota</taxon>
        <taxon>Actinomycetes</taxon>
        <taxon>Mycobacteriales</taxon>
        <taxon>Segniliparaceae</taxon>
        <taxon>Segniliparus</taxon>
    </lineage>
</organism>
<sequence>MTLPQPKAPLLSMWSKGRSATASFFETAPFKVVFDVRVAAAPEEIWADHVSDAPLACRTGLTARWTSQRPFGVGAKRTATVLGVMQAREHFFLWDEAKRLYAFQFEECNSPLIRTLAERYQAVPPGSGSRFLWTVALEPAWFAKPPLRLIEKLGLFSLVERYWRKKTVPRFGAPKDEPRRRDREDLRWHGAAVGPVLPRDAGTGSSPPNLRTSDAKAEKRFATPENMAPTTENTARSVAASPAGAHDRVMPLFHVETADWNKIYEGEGEAHAEVSPWNIGEPQPEFQALRKQGEIKGSVLDAGCGVGVTSVWLAEQGHPVVGLDLSSVAVERARRLAAERGVVADFEAADLSEFTGFDDRFDTVVDSAVFHSMPVALREPYTRRLAAAMRPHARFYALVFSAEAFPPHEYGPRAFTEDELRAAGGAHLVVDEVRPARVHLLAPKPGALPEGFEWRGVVIGSSGLAQLPGWLLVAHRPA</sequence>
<dbReference type="HOGENOM" id="CLU_570945_0_0_11"/>
<evidence type="ECO:0000256" key="1">
    <source>
        <dbReference type="ARBA" id="ARBA00022603"/>
    </source>
</evidence>
<feature type="region of interest" description="Disordered" evidence="4">
    <location>
        <begin position="170"/>
        <end position="219"/>
    </location>
</feature>
<evidence type="ECO:0000313" key="6">
    <source>
        <dbReference type="EMBL" id="ADG99060.1"/>
    </source>
</evidence>
<evidence type="ECO:0000259" key="5">
    <source>
        <dbReference type="Pfam" id="PF13649"/>
    </source>
</evidence>
<keyword evidence="1 6" id="KW-0489">Methyltransferase</keyword>
<keyword evidence="7" id="KW-1185">Reference proteome</keyword>
<feature type="domain" description="Methyltransferase" evidence="5">
    <location>
        <begin position="299"/>
        <end position="391"/>
    </location>
</feature>
<protein>
    <submittedName>
        <fullName evidence="6">Methyltransferase type 12</fullName>
    </submittedName>
</protein>
<dbReference type="InterPro" id="IPR019587">
    <property type="entry name" value="Polyketide_cyclase/dehydratase"/>
</dbReference>
<name>D6ZC91_SEGRD</name>
<dbReference type="GO" id="GO:0032259">
    <property type="term" value="P:methylation"/>
    <property type="evidence" value="ECO:0007669"/>
    <property type="project" value="UniProtKB-KW"/>
</dbReference>
<reference evidence="6 7" key="1">
    <citation type="journal article" date="2010" name="Stand. Genomic Sci.">
        <title>Complete genome sequence of Segniliparus rotundus type strain (CDC 1076).</title>
        <authorList>
            <person name="Sikorski J."/>
            <person name="Lapidus A."/>
            <person name="Copeland A."/>
            <person name="Misra M."/>
            <person name="Glavina Del Rio T."/>
            <person name="Nolan M."/>
            <person name="Lucas S."/>
            <person name="Chen F."/>
            <person name="Tice H."/>
            <person name="Cheng J.F."/>
            <person name="Jando M."/>
            <person name="Schneider S."/>
            <person name="Bruce D."/>
            <person name="Goodwin L."/>
            <person name="Pitluck S."/>
            <person name="Liolios K."/>
            <person name="Mikhailova N."/>
            <person name="Pati A."/>
            <person name="Ivanova N."/>
            <person name="Mavromatis K."/>
            <person name="Chen A."/>
            <person name="Palaniappan K."/>
            <person name="Chertkov O."/>
            <person name="Land M."/>
            <person name="Hauser L."/>
            <person name="Chang Y.J."/>
            <person name="Jeffries C.D."/>
            <person name="Brettin T."/>
            <person name="Detter J.C."/>
            <person name="Han C."/>
            <person name="Rohde M."/>
            <person name="Goker M."/>
            <person name="Bristow J."/>
            <person name="Eisen J.A."/>
            <person name="Markowitz V."/>
            <person name="Hugenholtz P."/>
            <person name="Kyrpides N.C."/>
            <person name="Klenk H.P."/>
        </authorList>
    </citation>
    <scope>NUCLEOTIDE SEQUENCE [LARGE SCALE GENOMIC DNA]</scope>
    <source>
        <strain evidence="7">ATCC BAA-972 / CDC 1076 / CIP 108378 / DSM 44985 / JCM 13578</strain>
    </source>
</reference>
<dbReference type="InterPro" id="IPR029063">
    <property type="entry name" value="SAM-dependent_MTases_sf"/>
</dbReference>
<dbReference type="Pfam" id="PF10604">
    <property type="entry name" value="Polyketide_cyc2"/>
    <property type="match status" value="1"/>
</dbReference>
<keyword evidence="2 6" id="KW-0808">Transferase</keyword>
<dbReference type="KEGG" id="srt:Srot_2625"/>
<evidence type="ECO:0000256" key="4">
    <source>
        <dbReference type="SAM" id="MobiDB-lite"/>
    </source>
</evidence>
<gene>
    <name evidence="6" type="ordered locus">Srot_2625</name>
</gene>
<dbReference type="InterPro" id="IPR041698">
    <property type="entry name" value="Methyltransf_25"/>
</dbReference>